<sequence length="168" mass="19822">MDATSVVLYLFILSCDGQYDEEDEYSLESSDYHKNNFEGESEEANELFNNLTKRDKLIYRKLEHPVAKDGDKLCHDIISFNENFDMVVKPISEHKLYAFKIAKLLIDSQGPSFLHSSPRFHNLQKLNQWSDQKLGHLCRLIVSTKMLWEELKDSYMDMSLRYAYKHIF</sequence>
<organism evidence="2">
    <name type="scientific">Clastoptera arizonana</name>
    <name type="common">Arizona spittle bug</name>
    <dbReference type="NCBI Taxonomy" id="38151"/>
    <lineage>
        <taxon>Eukaryota</taxon>
        <taxon>Metazoa</taxon>
        <taxon>Ecdysozoa</taxon>
        <taxon>Arthropoda</taxon>
        <taxon>Hexapoda</taxon>
        <taxon>Insecta</taxon>
        <taxon>Pterygota</taxon>
        <taxon>Neoptera</taxon>
        <taxon>Paraneoptera</taxon>
        <taxon>Hemiptera</taxon>
        <taxon>Auchenorrhyncha</taxon>
        <taxon>Cercopoidea</taxon>
        <taxon>Clastopteridae</taxon>
        <taxon>Clastoptera</taxon>
    </lineage>
</organism>
<dbReference type="AlphaFoldDB" id="A0A1B6DV62"/>
<proteinExistence type="predicted"/>
<evidence type="ECO:0000313" key="2">
    <source>
        <dbReference type="EMBL" id="JAS29551.1"/>
    </source>
</evidence>
<evidence type="ECO:0000256" key="1">
    <source>
        <dbReference type="SAM" id="SignalP"/>
    </source>
</evidence>
<feature type="signal peptide" evidence="1">
    <location>
        <begin position="1"/>
        <end position="17"/>
    </location>
</feature>
<keyword evidence="1" id="KW-0732">Signal</keyword>
<dbReference type="EMBL" id="GEDC01007747">
    <property type="protein sequence ID" value="JAS29551.1"/>
    <property type="molecule type" value="Transcribed_RNA"/>
</dbReference>
<name>A0A1B6DV62_9HEMI</name>
<accession>A0A1B6DV62</accession>
<gene>
    <name evidence="2" type="ORF">g.17164</name>
</gene>
<reference evidence="2" key="1">
    <citation type="submission" date="2015-12" db="EMBL/GenBank/DDBJ databases">
        <title>De novo transcriptome assembly of four potential Pierce s Disease insect vectors from Arizona vineyards.</title>
        <authorList>
            <person name="Tassone E.E."/>
        </authorList>
    </citation>
    <scope>NUCLEOTIDE SEQUENCE</scope>
</reference>
<feature type="chain" id="PRO_5008581564" evidence="1">
    <location>
        <begin position="18"/>
        <end position="168"/>
    </location>
</feature>
<protein>
    <submittedName>
        <fullName evidence="2">Uncharacterized protein</fullName>
    </submittedName>
</protein>